<dbReference type="InterPro" id="IPR052977">
    <property type="entry name" value="Polyferredoxin-like_ET"/>
</dbReference>
<dbReference type="Proteomes" id="UP000199228">
    <property type="component" value="Unassembled WGS sequence"/>
</dbReference>
<evidence type="ECO:0000313" key="5">
    <source>
        <dbReference type="EMBL" id="SDB15630.1"/>
    </source>
</evidence>
<dbReference type="AlphaFoldDB" id="A0A1G6B4P0"/>
<evidence type="ECO:0000313" key="6">
    <source>
        <dbReference type="Proteomes" id="UP000199228"/>
    </source>
</evidence>
<keyword evidence="3" id="KW-0411">Iron-sulfur</keyword>
<reference evidence="5 6" key="1">
    <citation type="submission" date="2016-10" db="EMBL/GenBank/DDBJ databases">
        <authorList>
            <person name="de Groot N.N."/>
        </authorList>
    </citation>
    <scope>NUCLEOTIDE SEQUENCE [LARGE SCALE GENOMIC DNA]</scope>
    <source>
        <strain evidence="5 6">DSM 3217</strain>
    </source>
</reference>
<evidence type="ECO:0000256" key="1">
    <source>
        <dbReference type="ARBA" id="ARBA00022723"/>
    </source>
</evidence>
<dbReference type="PROSITE" id="PS51379">
    <property type="entry name" value="4FE4S_FER_2"/>
    <property type="match status" value="2"/>
</dbReference>
<dbReference type="PANTHER" id="PTHR43193:SF2">
    <property type="entry name" value="POLYFERREDOXIN PROTEIN FWDF"/>
    <property type="match status" value="1"/>
</dbReference>
<dbReference type="Gene3D" id="3.30.70.20">
    <property type="match status" value="1"/>
</dbReference>
<evidence type="ECO:0000259" key="4">
    <source>
        <dbReference type="PROSITE" id="PS51379"/>
    </source>
</evidence>
<dbReference type="Pfam" id="PF04432">
    <property type="entry name" value="FrhB_FdhB_C"/>
    <property type="match status" value="1"/>
</dbReference>
<dbReference type="Pfam" id="PF12838">
    <property type="entry name" value="Fer4_7"/>
    <property type="match status" value="1"/>
</dbReference>
<evidence type="ECO:0000256" key="2">
    <source>
        <dbReference type="ARBA" id="ARBA00023004"/>
    </source>
</evidence>
<keyword evidence="2" id="KW-0408">Iron</keyword>
<feature type="domain" description="4Fe-4S ferredoxin-type" evidence="4">
    <location>
        <begin position="11"/>
        <end position="42"/>
    </location>
</feature>
<gene>
    <name evidence="5" type="ORF">SAMN02910417_01171</name>
</gene>
<protein>
    <submittedName>
        <fullName evidence="5">Coenzyme F420-reducing hydrogenase, beta subunit</fullName>
    </submittedName>
</protein>
<dbReference type="RefSeq" id="WP_090173190.1">
    <property type="nucleotide sequence ID" value="NZ_FMXR01000008.1"/>
</dbReference>
<proteinExistence type="predicted"/>
<accession>A0A1G6B4P0</accession>
<dbReference type="SUPFAM" id="SSF54862">
    <property type="entry name" value="4Fe-4S ferredoxins"/>
    <property type="match status" value="1"/>
</dbReference>
<dbReference type="InterPro" id="IPR017896">
    <property type="entry name" value="4Fe4S_Fe-S-bd"/>
</dbReference>
<dbReference type="InterPro" id="IPR007525">
    <property type="entry name" value="FrhB_FdhB_C"/>
</dbReference>
<feature type="domain" description="4Fe-4S ferredoxin-type" evidence="4">
    <location>
        <begin position="46"/>
        <end position="76"/>
    </location>
</feature>
<dbReference type="STRING" id="1732.SAMN02910417_01171"/>
<dbReference type="PROSITE" id="PS00198">
    <property type="entry name" value="4FE4S_FER_1"/>
    <property type="match status" value="1"/>
</dbReference>
<dbReference type="GO" id="GO:0051536">
    <property type="term" value="F:iron-sulfur cluster binding"/>
    <property type="evidence" value="ECO:0007669"/>
    <property type="project" value="UniProtKB-KW"/>
</dbReference>
<dbReference type="GO" id="GO:0046872">
    <property type="term" value="F:metal ion binding"/>
    <property type="evidence" value="ECO:0007669"/>
    <property type="project" value="UniProtKB-KW"/>
</dbReference>
<dbReference type="OrthoDB" id="430408at2"/>
<dbReference type="PANTHER" id="PTHR43193">
    <property type="match status" value="1"/>
</dbReference>
<dbReference type="EMBL" id="FMXR01000008">
    <property type="protein sequence ID" value="SDB15630.1"/>
    <property type="molecule type" value="Genomic_DNA"/>
</dbReference>
<organism evidence="5 6">
    <name type="scientific">Eubacterium oxidoreducens</name>
    <dbReference type="NCBI Taxonomy" id="1732"/>
    <lineage>
        <taxon>Bacteria</taxon>
        <taxon>Bacillati</taxon>
        <taxon>Bacillota</taxon>
        <taxon>Clostridia</taxon>
        <taxon>Eubacteriales</taxon>
        <taxon>Eubacteriaceae</taxon>
        <taxon>Eubacterium</taxon>
    </lineage>
</organism>
<sequence>MYLSGIEDMNVIDNLASELQCTGCMACVNRCDYGALTEIVNHDGFITWEYNADRCVECEKCIGVCPITHPVKPHKIQKIYAAFNKEEAIQMKSSSGGIAYALGEAILKDGGMVAGVAWEKGFRGVSYQLAYNQEQLSGFCQSKYLQSYIKDIYQKVERQLEKRCPILFVGLPCQIAGLRAYLGKEYKLLYTVELVCRGNLSIKGFQKYISFRKAQGINEISAVSMRSKLRGGHAQITLEIDTKDGVQHIFYAEEDPYFVSMWRGYALNNSCYDCRFKGESRMGDLSLADAWGSEFLYTDVFDDKGISHVLVNSNKGNALMEKIAHRLWIRKTDINNVVCVSKSLLTSAKRPEHRKQFYHDLDQISYEEIIDKYLKPIPKRRLATVEDAFYYQKESEQGKLLCAYGIGETYFRLQKEKILKFDYYTSSFGEDQRANQIEPVYLPYKEVKHREDIFVYITVHDYHSAKSIHEQLYKDRIPHKLFCDATL</sequence>
<keyword evidence="1" id="KW-0479">Metal-binding</keyword>
<keyword evidence="6" id="KW-1185">Reference proteome</keyword>
<name>A0A1G6B4P0_EUBOX</name>
<dbReference type="InterPro" id="IPR017900">
    <property type="entry name" value="4Fe4S_Fe_S_CS"/>
</dbReference>
<evidence type="ECO:0000256" key="3">
    <source>
        <dbReference type="ARBA" id="ARBA00023014"/>
    </source>
</evidence>